<evidence type="ECO:0000313" key="8">
    <source>
        <dbReference type="Proteomes" id="UP000289340"/>
    </source>
</evidence>
<reference evidence="7 8" key="2">
    <citation type="submission" date="2018-09" db="EMBL/GenBank/DDBJ databases">
        <title>A high-quality reference genome of wild soybean provides a powerful tool to mine soybean genomes.</title>
        <authorList>
            <person name="Xie M."/>
            <person name="Chung C.Y.L."/>
            <person name="Li M.-W."/>
            <person name="Wong F.-L."/>
            <person name="Chan T.-F."/>
            <person name="Lam H.-M."/>
        </authorList>
    </citation>
    <scope>NUCLEOTIDE SEQUENCE [LARGE SCALE GENOMIC DNA]</scope>
    <source>
        <strain evidence="8">cv. W05</strain>
        <tissue evidence="7">Hypocotyl of etiolated seedlings</tissue>
    </source>
</reference>
<dbReference type="PANTHER" id="PTHR48046">
    <property type="entry name" value="UDP-GLYCOSYLTRANSFERASE 72E1"/>
    <property type="match status" value="1"/>
</dbReference>
<dbReference type="PROSITE" id="PS00375">
    <property type="entry name" value="UDPGT"/>
    <property type="match status" value="1"/>
</dbReference>
<dbReference type="EMBL" id="QZWG01000003">
    <property type="protein sequence ID" value="RZC20226.1"/>
    <property type="molecule type" value="Genomic_DNA"/>
</dbReference>
<dbReference type="Pfam" id="PF00201">
    <property type="entry name" value="UDPGT"/>
    <property type="match status" value="1"/>
</dbReference>
<evidence type="ECO:0000256" key="2">
    <source>
        <dbReference type="ARBA" id="ARBA00022676"/>
    </source>
</evidence>
<keyword evidence="3 4" id="KW-0808">Transferase</keyword>
<gene>
    <name evidence="7" type="ORF">D0Y65_006889</name>
    <name evidence="6" type="ORF">glysoja_039903</name>
</gene>
<sequence>MEKKTCIAMVPCPGLSHLIPLVEFAKTLVHQHQHFHVKFIIPTLGPPTPSTKAILNSLPSNINFTILPQVNLQDLPPNIHIATQMKLTVKHSLPFLHQALTSLNSCTHLVAFVCDLFSSDALQIAKDFNLMTYFFSASGATSLSFCLTLPQLDKSITSEFIIDATKRVSFPGCGVPFHVKDLPDPVVLCGRSSETYKAFLRVCQRLSLVDGVIINTFADLEEDALRAMEENGRELDLTEEISFSQHIHNGLQSESLSKEMSIFNTPPSIKQNDHEKTIDIEEREKAQAKANSPCVYYYPVGPIIQSESRSKQNESKCIAWLENQPPKAVLFVSFGSGGTLSLDQLNEIAFGLELSGHKFLWVVRVPNDVSCSAYFVRQKDDPLGYMPCGFLERVKAKGQGLVVPSWAPQVEVLRHESTGGFLTHCGWSSVLEGVVHGVPMIAWPLYAEQRMNATTISDLLKVAVRPKVDCESGIVKREEVARVIKVVMKGDDESLQMRKRIEGFSVAAANAISEHGSSTMALSSLAFKWQSCSRKS</sequence>
<reference evidence="6" key="1">
    <citation type="submission" date="2014-07" db="EMBL/GenBank/DDBJ databases">
        <title>Identification of a novel salt tolerance gene in wild soybean by whole-genome sequencing.</title>
        <authorList>
            <person name="Lam H.-M."/>
            <person name="Qi X."/>
            <person name="Li M.-W."/>
            <person name="Liu X."/>
            <person name="Xie M."/>
            <person name="Ni M."/>
            <person name="Xu X."/>
        </authorList>
    </citation>
    <scope>NUCLEOTIDE SEQUENCE [LARGE SCALE GENOMIC DNA]</scope>
    <source>
        <tissue evidence="6">Root</tissue>
    </source>
</reference>
<keyword evidence="8" id="KW-1185">Reference proteome</keyword>
<name>A0A0B2QFN9_GLYSO</name>
<evidence type="ECO:0000256" key="1">
    <source>
        <dbReference type="ARBA" id="ARBA00009995"/>
    </source>
</evidence>
<evidence type="ECO:0000256" key="3">
    <source>
        <dbReference type="ARBA" id="ARBA00022679"/>
    </source>
</evidence>
<dbReference type="Proteomes" id="UP000289340">
    <property type="component" value="Chromosome 3"/>
</dbReference>
<keyword evidence="2 4" id="KW-0328">Glycosyltransferase</keyword>
<organism evidence="6">
    <name type="scientific">Glycine soja</name>
    <name type="common">Wild soybean</name>
    <dbReference type="NCBI Taxonomy" id="3848"/>
    <lineage>
        <taxon>Eukaryota</taxon>
        <taxon>Viridiplantae</taxon>
        <taxon>Streptophyta</taxon>
        <taxon>Embryophyta</taxon>
        <taxon>Tracheophyta</taxon>
        <taxon>Spermatophyta</taxon>
        <taxon>Magnoliopsida</taxon>
        <taxon>eudicotyledons</taxon>
        <taxon>Gunneridae</taxon>
        <taxon>Pentapetalae</taxon>
        <taxon>rosids</taxon>
        <taxon>fabids</taxon>
        <taxon>Fabales</taxon>
        <taxon>Fabaceae</taxon>
        <taxon>Papilionoideae</taxon>
        <taxon>50 kb inversion clade</taxon>
        <taxon>NPAAA clade</taxon>
        <taxon>indigoferoid/millettioid clade</taxon>
        <taxon>Phaseoleae</taxon>
        <taxon>Glycine</taxon>
        <taxon>Glycine subgen. Soja</taxon>
    </lineage>
</organism>
<protein>
    <recommendedName>
        <fullName evidence="5">Glycosyltransferase</fullName>
        <ecNumber evidence="5">2.4.1.-</ecNumber>
    </recommendedName>
</protein>
<evidence type="ECO:0000256" key="5">
    <source>
        <dbReference type="RuleBase" id="RU362057"/>
    </source>
</evidence>
<dbReference type="PANTHER" id="PTHR48046:SF6">
    <property type="entry name" value="GLYCOSYLTRANSFERASE"/>
    <property type="match status" value="1"/>
</dbReference>
<evidence type="ECO:0000313" key="6">
    <source>
        <dbReference type="EMBL" id="KHN18979.1"/>
    </source>
</evidence>
<dbReference type="GO" id="GO:0008194">
    <property type="term" value="F:UDP-glycosyltransferase activity"/>
    <property type="evidence" value="ECO:0007669"/>
    <property type="project" value="InterPro"/>
</dbReference>
<evidence type="ECO:0000256" key="4">
    <source>
        <dbReference type="RuleBase" id="RU003718"/>
    </source>
</evidence>
<proteinExistence type="inferred from homology"/>
<dbReference type="FunFam" id="3.40.50.2000:FF:000202">
    <property type="entry name" value="Glycosyltransferase"/>
    <property type="match status" value="1"/>
</dbReference>
<dbReference type="AlphaFoldDB" id="A0A0B2QFN9"/>
<dbReference type="CDD" id="cd03784">
    <property type="entry name" value="GT1_Gtf-like"/>
    <property type="match status" value="1"/>
</dbReference>
<accession>A0A0B2QFN9</accession>
<dbReference type="EC" id="2.4.1.-" evidence="5"/>
<dbReference type="Gene3D" id="3.40.50.2000">
    <property type="entry name" value="Glycogen Phosphorylase B"/>
    <property type="match status" value="3"/>
</dbReference>
<dbReference type="InterPro" id="IPR002213">
    <property type="entry name" value="UDP_glucos_trans"/>
</dbReference>
<dbReference type="InterPro" id="IPR035595">
    <property type="entry name" value="UDP_glycos_trans_CS"/>
</dbReference>
<dbReference type="EMBL" id="KN659542">
    <property type="protein sequence ID" value="KHN18979.1"/>
    <property type="molecule type" value="Genomic_DNA"/>
</dbReference>
<dbReference type="SUPFAM" id="SSF53756">
    <property type="entry name" value="UDP-Glycosyltransferase/glycogen phosphorylase"/>
    <property type="match status" value="2"/>
</dbReference>
<dbReference type="Proteomes" id="UP000053555">
    <property type="component" value="Unassembled WGS sequence"/>
</dbReference>
<comment type="similarity">
    <text evidence="1 4">Belongs to the UDP-glycosyltransferase family.</text>
</comment>
<dbReference type="Gramene" id="XM_028369281.1">
    <property type="protein sequence ID" value="XP_028225082.1"/>
    <property type="gene ID" value="LOC114406548"/>
</dbReference>
<evidence type="ECO:0000313" key="7">
    <source>
        <dbReference type="EMBL" id="RZC20226.1"/>
    </source>
</evidence>